<organism evidence="1 2">
    <name type="scientific">Candidatus Borkfalkia excrementavium</name>
    <dbReference type="NCBI Taxonomy" id="2838505"/>
    <lineage>
        <taxon>Bacteria</taxon>
        <taxon>Bacillati</taxon>
        <taxon>Bacillota</taxon>
        <taxon>Clostridia</taxon>
        <taxon>Christensenellales</taxon>
        <taxon>Christensenellaceae</taxon>
        <taxon>Candidatus Borkfalkia</taxon>
    </lineage>
</organism>
<reference evidence="1" key="1">
    <citation type="journal article" date="2021" name="PeerJ">
        <title>Extensive microbial diversity within the chicken gut microbiome revealed by metagenomics and culture.</title>
        <authorList>
            <person name="Gilroy R."/>
            <person name="Ravi A."/>
            <person name="Getino M."/>
            <person name="Pursley I."/>
            <person name="Horton D.L."/>
            <person name="Alikhan N.F."/>
            <person name="Baker D."/>
            <person name="Gharbi K."/>
            <person name="Hall N."/>
            <person name="Watson M."/>
            <person name="Adriaenssens E.M."/>
            <person name="Foster-Nyarko E."/>
            <person name="Jarju S."/>
            <person name="Secka A."/>
            <person name="Antonio M."/>
            <person name="Oren A."/>
            <person name="Chaudhuri R.R."/>
            <person name="La Ragione R."/>
            <person name="Hildebrand F."/>
            <person name="Pallen M.J."/>
        </authorList>
    </citation>
    <scope>NUCLEOTIDE SEQUENCE</scope>
    <source>
        <strain evidence="1">CHK199-9574</strain>
    </source>
</reference>
<sequence length="179" mass="21009">MKDYQKVMLFLYPRLDRLADSISEIVTARAVASGMDRSDTEAGIRRLIEYLNLRRGLLFLKNEMDGMLAELSEEERYLLEYKYFRRKKVLEKEFSGTVFPHSERTYFRRQKRLSAKLGGMFVRHGLDEKFFSAFTDFPWMTAALERLKEEGERAFSDKRAHSTLALAARRQKRSSASSK</sequence>
<comment type="caution">
    <text evidence="1">The sequence shown here is derived from an EMBL/GenBank/DDBJ whole genome shotgun (WGS) entry which is preliminary data.</text>
</comment>
<reference evidence="1" key="2">
    <citation type="submission" date="2021-04" db="EMBL/GenBank/DDBJ databases">
        <authorList>
            <person name="Gilroy R."/>
        </authorList>
    </citation>
    <scope>NUCLEOTIDE SEQUENCE</scope>
    <source>
        <strain evidence="1">CHK199-9574</strain>
    </source>
</reference>
<gene>
    <name evidence="1" type="ORF">H9728_06585</name>
</gene>
<protein>
    <submittedName>
        <fullName evidence="1">Uncharacterized protein</fullName>
    </submittedName>
</protein>
<proteinExistence type="predicted"/>
<dbReference type="EMBL" id="DXCO01000040">
    <property type="protein sequence ID" value="HIY78695.1"/>
    <property type="molecule type" value="Genomic_DNA"/>
</dbReference>
<accession>A0A9D1Z884</accession>
<dbReference type="AlphaFoldDB" id="A0A9D1Z884"/>
<name>A0A9D1Z884_9FIRM</name>
<evidence type="ECO:0000313" key="2">
    <source>
        <dbReference type="Proteomes" id="UP000824135"/>
    </source>
</evidence>
<evidence type="ECO:0000313" key="1">
    <source>
        <dbReference type="EMBL" id="HIY78695.1"/>
    </source>
</evidence>
<dbReference type="Proteomes" id="UP000824135">
    <property type="component" value="Unassembled WGS sequence"/>
</dbReference>